<evidence type="ECO:0000256" key="1">
    <source>
        <dbReference type="ARBA" id="ARBA00004651"/>
    </source>
</evidence>
<evidence type="ECO:0000256" key="3">
    <source>
        <dbReference type="ARBA" id="ARBA00022692"/>
    </source>
</evidence>
<evidence type="ECO:0000313" key="9">
    <source>
        <dbReference type="EMBL" id="ATP57094.1"/>
    </source>
</evidence>
<feature type="transmembrane region" description="Helical" evidence="6">
    <location>
        <begin position="418"/>
        <end position="443"/>
    </location>
</feature>
<dbReference type="InterPro" id="IPR050250">
    <property type="entry name" value="Macrolide_Exporter_MacB"/>
</dbReference>
<evidence type="ECO:0000259" key="7">
    <source>
        <dbReference type="Pfam" id="PF02687"/>
    </source>
</evidence>
<evidence type="ECO:0000256" key="2">
    <source>
        <dbReference type="ARBA" id="ARBA00022475"/>
    </source>
</evidence>
<dbReference type="KEGG" id="pgs:CPT03_11720"/>
<feature type="transmembrane region" description="Helical" evidence="6">
    <location>
        <begin position="374"/>
        <end position="397"/>
    </location>
</feature>
<dbReference type="Proteomes" id="UP000223749">
    <property type="component" value="Chromosome"/>
</dbReference>
<dbReference type="AlphaFoldDB" id="A0A2D1U6C1"/>
<dbReference type="Pfam" id="PF02687">
    <property type="entry name" value="FtsX"/>
    <property type="match status" value="2"/>
</dbReference>
<feature type="domain" description="ABC3 transporter permease C-terminal" evidence="7">
    <location>
        <begin position="286"/>
        <end position="402"/>
    </location>
</feature>
<dbReference type="GO" id="GO:0051301">
    <property type="term" value="P:cell division"/>
    <property type="evidence" value="ECO:0007669"/>
    <property type="project" value="UniProtKB-KW"/>
</dbReference>
<feature type="domain" description="MacB-like periplasmic core" evidence="8">
    <location>
        <begin position="524"/>
        <end position="627"/>
    </location>
</feature>
<keyword evidence="9" id="KW-0131">Cell cycle</keyword>
<keyword evidence="10" id="KW-1185">Reference proteome</keyword>
<dbReference type="GO" id="GO:0022857">
    <property type="term" value="F:transmembrane transporter activity"/>
    <property type="evidence" value="ECO:0007669"/>
    <property type="project" value="TreeGrafter"/>
</dbReference>
<feature type="transmembrane region" description="Helical" evidence="6">
    <location>
        <begin position="21"/>
        <end position="43"/>
    </location>
</feature>
<feature type="transmembrane region" description="Helical" evidence="6">
    <location>
        <begin position="670"/>
        <end position="691"/>
    </location>
</feature>
<evidence type="ECO:0000256" key="4">
    <source>
        <dbReference type="ARBA" id="ARBA00022989"/>
    </source>
</evidence>
<keyword evidence="3 6" id="KW-0812">Transmembrane</keyword>
<dbReference type="OrthoDB" id="1451596at2"/>
<keyword evidence="2" id="KW-1003">Cell membrane</keyword>
<name>A0A2D1U6C1_9SPHI</name>
<gene>
    <name evidence="9" type="ORF">CPT03_11720</name>
</gene>
<organism evidence="9 10">
    <name type="scientific">Pedobacter ginsengisoli</name>
    <dbReference type="NCBI Taxonomy" id="363852"/>
    <lineage>
        <taxon>Bacteria</taxon>
        <taxon>Pseudomonadati</taxon>
        <taxon>Bacteroidota</taxon>
        <taxon>Sphingobacteriia</taxon>
        <taxon>Sphingobacteriales</taxon>
        <taxon>Sphingobacteriaceae</taxon>
        <taxon>Pedobacter</taxon>
    </lineage>
</organism>
<evidence type="ECO:0000256" key="5">
    <source>
        <dbReference type="ARBA" id="ARBA00023136"/>
    </source>
</evidence>
<dbReference type="PROSITE" id="PS51257">
    <property type="entry name" value="PROKAR_LIPOPROTEIN"/>
    <property type="match status" value="1"/>
</dbReference>
<dbReference type="EMBL" id="CP024091">
    <property type="protein sequence ID" value="ATP57094.1"/>
    <property type="molecule type" value="Genomic_DNA"/>
</dbReference>
<dbReference type="Pfam" id="PF12704">
    <property type="entry name" value="MacB_PCD"/>
    <property type="match status" value="2"/>
</dbReference>
<sequence length="790" mass="87582">MFKLNLKIALRNLWKHKTSSIINVVGLAIGLASCLLLLLYVSYEWSFDKQFKGSEKVYQVMTNFVDAKGNIKGTVDLTSNAIAQVIKQEVPDVEAISRISNNGQQLIANGENSFKKESKYADPDILKIFNYDFIAGNPLTALNTPHSVVLTERMAKLLFKDGDALNKSIRYNNEVDLKVTGIIKDLPANRSITFDFLMPWSLFETLSDWVKRPDWGNYNWQTVVSVNEQANIPLINSKMKGIIKKNGVDATDESFIFKLSDRHLFGKFVNGKSVGGDIERIYLFIALAFGILLIACINFMNMATAKSERRAKEVGIKKTIGASRASLISQFLTESVLLTIISVLIAIVLVEILLPTFNNLLNIELSIDYYSSGYWIGILSVILLTGLLSGSYPALYLSAFNPIQTLKRKITRTKVIPVSLRQVLVIGQFSFAIILIIATLVIYKQVQFIKNRPVGYDLNLLAEMPQEGELGKKFDLFKTELLKSGAVTALCQSSGSLSNSGSSFWNFEWPGMTKADKDVIFNQIATTYDFTKTNGIQMISGRDFSKSFASDTAALMLSSTAVKLMGLKNPIGTPVKYHGNDFTVVGVFKDFIWGSPYYTDRPMVVAFSQGWGGQITMRLNPNNSLSKNVELIAQVAKQINPAYPVDLKFVNDLYATKLQGEKVLGILSNLFGGLAIFISCLGLFGLAAYSAEQRTKEFGVRKVLGASVASIMQLLSVSFMKMILAAVIIGVPIAYYLMNKWLGHFEFRTAISWWVIVAAVFGTTVIAFLTVSFQAYKAAKANPVDALKYE</sequence>
<protein>
    <submittedName>
        <fullName evidence="9">Cell division protein FtsX</fullName>
    </submittedName>
</protein>
<evidence type="ECO:0000256" key="6">
    <source>
        <dbReference type="SAM" id="Phobius"/>
    </source>
</evidence>
<dbReference type="PANTHER" id="PTHR30572">
    <property type="entry name" value="MEMBRANE COMPONENT OF TRANSPORTER-RELATED"/>
    <property type="match status" value="1"/>
</dbReference>
<feature type="transmembrane region" description="Helical" evidence="6">
    <location>
        <begin position="703"/>
        <end position="731"/>
    </location>
</feature>
<feature type="domain" description="ABC3 transporter permease C-terminal" evidence="7">
    <location>
        <begin position="670"/>
        <end position="783"/>
    </location>
</feature>
<feature type="transmembrane region" description="Helical" evidence="6">
    <location>
        <begin position="751"/>
        <end position="771"/>
    </location>
</feature>
<dbReference type="InterPro" id="IPR003838">
    <property type="entry name" value="ABC3_permease_C"/>
</dbReference>
<dbReference type="PANTHER" id="PTHR30572:SF18">
    <property type="entry name" value="ABC-TYPE MACROLIDE FAMILY EXPORT SYSTEM PERMEASE COMPONENT 2"/>
    <property type="match status" value="1"/>
</dbReference>
<reference evidence="9 10" key="1">
    <citation type="submission" date="2017-10" db="EMBL/GenBank/DDBJ databases">
        <title>Whole genome of Pedobacter ginsengisoli T01R-27 isolated from tomato rhizosphere.</title>
        <authorList>
            <person name="Weon H.-Y."/>
            <person name="Lee S.A."/>
            <person name="Sang M.K."/>
            <person name="Song J."/>
        </authorList>
    </citation>
    <scope>NUCLEOTIDE SEQUENCE [LARGE SCALE GENOMIC DNA]</scope>
    <source>
        <strain evidence="9 10">T01R-27</strain>
    </source>
</reference>
<comment type="subcellular location">
    <subcellularLocation>
        <location evidence="1">Cell membrane</location>
        <topology evidence="1">Multi-pass membrane protein</topology>
    </subcellularLocation>
</comment>
<feature type="domain" description="MacB-like periplasmic core" evidence="8">
    <location>
        <begin position="20"/>
        <end position="240"/>
    </location>
</feature>
<accession>A0A2D1U6C1</accession>
<proteinExistence type="predicted"/>
<dbReference type="GO" id="GO:0005886">
    <property type="term" value="C:plasma membrane"/>
    <property type="evidence" value="ECO:0007669"/>
    <property type="project" value="UniProtKB-SubCell"/>
</dbReference>
<dbReference type="InterPro" id="IPR025857">
    <property type="entry name" value="MacB_PCD"/>
</dbReference>
<keyword evidence="9" id="KW-0132">Cell division</keyword>
<feature type="transmembrane region" description="Helical" evidence="6">
    <location>
        <begin position="336"/>
        <end position="354"/>
    </location>
</feature>
<dbReference type="RefSeq" id="WP_099439023.1">
    <property type="nucleotide sequence ID" value="NZ_CP024091.1"/>
</dbReference>
<evidence type="ECO:0000313" key="10">
    <source>
        <dbReference type="Proteomes" id="UP000223749"/>
    </source>
</evidence>
<feature type="transmembrane region" description="Helical" evidence="6">
    <location>
        <begin position="281"/>
        <end position="300"/>
    </location>
</feature>
<evidence type="ECO:0000259" key="8">
    <source>
        <dbReference type="Pfam" id="PF12704"/>
    </source>
</evidence>
<keyword evidence="4 6" id="KW-1133">Transmembrane helix</keyword>
<keyword evidence="5 6" id="KW-0472">Membrane</keyword>